<accession>A0ABM7Q511</accession>
<dbReference type="EMBL" id="AP024545">
    <property type="protein sequence ID" value="BCT92309.1"/>
    <property type="molecule type" value="Genomic_DNA"/>
</dbReference>
<evidence type="ECO:0000313" key="2">
    <source>
        <dbReference type="Proteomes" id="UP000681317"/>
    </source>
</evidence>
<sequence>MPASAAGAGAIVPDDATASSPCGVDVQADNANTVKATQAMRVEGAMADSMSGEAAPYARAA</sequence>
<name>A0ABM7Q511_9GAMM</name>
<evidence type="ECO:0000313" key="1">
    <source>
        <dbReference type="EMBL" id="BCT92309.1"/>
    </source>
</evidence>
<gene>
    <name evidence="1" type="ORF">LYSCAS_13330</name>
</gene>
<protein>
    <submittedName>
        <fullName evidence="1">Uncharacterized protein</fullName>
    </submittedName>
</protein>
<proteinExistence type="predicted"/>
<reference evidence="1 2" key="1">
    <citation type="submission" date="2021-03" db="EMBL/GenBank/DDBJ databases">
        <title>Complete Genome Sequences of Two Lysobacter Strains Isolated from Sea Water (Lysobacter caseinilyticus) and Soil (Lysobacter helvus) in South Korea.</title>
        <authorList>
            <person name="Watanabe Y."/>
            <person name="Arakawa K."/>
        </authorList>
    </citation>
    <scope>NUCLEOTIDE SEQUENCE [LARGE SCALE GENOMIC DNA]</scope>
    <source>
        <strain evidence="1 2">KVB24</strain>
    </source>
</reference>
<keyword evidence="2" id="KW-1185">Reference proteome</keyword>
<organism evidence="1 2">
    <name type="scientific">Noviluteimonas caseinilytica</name>
    <dbReference type="NCBI Taxonomy" id="2675101"/>
    <lineage>
        <taxon>Bacteria</taxon>
        <taxon>Pseudomonadati</taxon>
        <taxon>Pseudomonadota</taxon>
        <taxon>Gammaproteobacteria</taxon>
        <taxon>Lysobacterales</taxon>
        <taxon>Lysobacteraceae</taxon>
        <taxon>Noviluteimonas</taxon>
    </lineage>
</organism>
<dbReference type="Proteomes" id="UP000681317">
    <property type="component" value="Chromosome"/>
</dbReference>